<dbReference type="InterPro" id="IPR000602">
    <property type="entry name" value="Glyco_hydro_38_N"/>
</dbReference>
<feature type="domain" description="Glycoside hydrolase family 38 N-terminal" evidence="1">
    <location>
        <begin position="15"/>
        <end position="70"/>
    </location>
</feature>
<keyword evidence="3" id="KW-1185">Reference proteome</keyword>
<dbReference type="GO" id="GO:0006013">
    <property type="term" value="P:mannose metabolic process"/>
    <property type="evidence" value="ECO:0007669"/>
    <property type="project" value="InterPro"/>
</dbReference>
<dbReference type="AlphaFoldDB" id="A0A2R5EQ93"/>
<dbReference type="Pfam" id="PF01074">
    <property type="entry name" value="Glyco_hydro_38N"/>
    <property type="match status" value="1"/>
</dbReference>
<dbReference type="PANTHER" id="PTHR46017">
    <property type="entry name" value="ALPHA-MANNOSIDASE 2C1"/>
    <property type="match status" value="1"/>
</dbReference>
<dbReference type="GO" id="GO:0009313">
    <property type="term" value="P:oligosaccharide catabolic process"/>
    <property type="evidence" value="ECO:0007669"/>
    <property type="project" value="TreeGrafter"/>
</dbReference>
<reference evidence="2 3" key="1">
    <citation type="submission" date="2017-08" db="EMBL/GenBank/DDBJ databases">
        <title>Substantial Increase in Enzyme Production by Combined Drug-Resistance Mutations in Paenibacillus agaridevorans.</title>
        <authorList>
            <person name="Tanaka Y."/>
            <person name="Funane K."/>
            <person name="Hosaka T."/>
            <person name="Shiwa Y."/>
            <person name="Fujita N."/>
            <person name="Miyazaki T."/>
            <person name="Yoshikawa H."/>
            <person name="Murakami K."/>
            <person name="Kasahara K."/>
            <person name="Inaoka T."/>
            <person name="Hiraga Y."/>
            <person name="Ochi K."/>
        </authorList>
    </citation>
    <scope>NUCLEOTIDE SEQUENCE [LARGE SCALE GENOMIC DNA]</scope>
    <source>
        <strain evidence="2 3">T-3040</strain>
    </source>
</reference>
<evidence type="ECO:0000313" key="3">
    <source>
        <dbReference type="Proteomes" id="UP000245202"/>
    </source>
</evidence>
<dbReference type="EMBL" id="BDQX01000078">
    <property type="protein sequence ID" value="GBG07168.1"/>
    <property type="molecule type" value="Genomic_DNA"/>
</dbReference>
<proteinExistence type="predicted"/>
<name>A0A2R5EQ93_9BACL</name>
<gene>
    <name evidence="2" type="ORF">PAT3040_01716</name>
</gene>
<organism evidence="2 3">
    <name type="scientific">Paenibacillus agaridevorans</name>
    <dbReference type="NCBI Taxonomy" id="171404"/>
    <lineage>
        <taxon>Bacteria</taxon>
        <taxon>Bacillati</taxon>
        <taxon>Bacillota</taxon>
        <taxon>Bacilli</taxon>
        <taxon>Bacillales</taxon>
        <taxon>Paenibacillaceae</taxon>
        <taxon>Paenibacillus</taxon>
    </lineage>
</organism>
<evidence type="ECO:0000259" key="1">
    <source>
        <dbReference type="Pfam" id="PF01074"/>
    </source>
</evidence>
<dbReference type="InterPro" id="IPR027291">
    <property type="entry name" value="Glyco_hydro_38_N_sf"/>
</dbReference>
<dbReference type="Proteomes" id="UP000245202">
    <property type="component" value="Unassembled WGS sequence"/>
</dbReference>
<protein>
    <recommendedName>
        <fullName evidence="1">Glycoside hydrolase family 38 N-terminal domain-containing protein</fullName>
    </recommendedName>
</protein>
<evidence type="ECO:0000313" key="2">
    <source>
        <dbReference type="EMBL" id="GBG07168.1"/>
    </source>
</evidence>
<sequence length="73" mass="8309">MFESGALQYFHWDGQTSVLEDFLEIHPELEAAVVALIRNGKLIVGPWHVQPDEFIVSGESHVRNLLIARQLQL</sequence>
<comment type="caution">
    <text evidence="2">The sequence shown here is derived from an EMBL/GenBank/DDBJ whole genome shotgun (WGS) entry which is preliminary data.</text>
</comment>
<dbReference type="PANTHER" id="PTHR46017:SF2">
    <property type="entry name" value="MANNOSYLGLYCERATE HYDROLASE"/>
    <property type="match status" value="1"/>
</dbReference>
<accession>A0A2R5EQ93</accession>
<dbReference type="SUPFAM" id="SSF88713">
    <property type="entry name" value="Glycoside hydrolase/deacetylase"/>
    <property type="match status" value="1"/>
</dbReference>
<dbReference type="Gene3D" id="3.20.110.10">
    <property type="entry name" value="Glycoside hydrolase 38, N terminal domain"/>
    <property type="match status" value="1"/>
</dbReference>
<dbReference type="InterPro" id="IPR011330">
    <property type="entry name" value="Glyco_hydro/deAcase_b/a-brl"/>
</dbReference>
<dbReference type="GO" id="GO:0004559">
    <property type="term" value="F:alpha-mannosidase activity"/>
    <property type="evidence" value="ECO:0007669"/>
    <property type="project" value="InterPro"/>
</dbReference>